<proteinExistence type="predicted"/>
<sequence>MIVLAHNFDLDNVANIKKHGHDRASETVESSKFEEIYNRIFLTI</sequence>
<reference evidence="1" key="1">
    <citation type="submission" date="2021-06" db="EMBL/GenBank/DDBJ databases">
        <authorList>
            <person name="Kallberg Y."/>
            <person name="Tangrot J."/>
            <person name="Rosling A."/>
        </authorList>
    </citation>
    <scope>NUCLEOTIDE SEQUENCE</scope>
    <source>
        <strain evidence="1">MT106</strain>
    </source>
</reference>
<accession>A0A9N9AZC4</accession>
<evidence type="ECO:0000313" key="2">
    <source>
        <dbReference type="Proteomes" id="UP000789831"/>
    </source>
</evidence>
<protein>
    <submittedName>
        <fullName evidence="1">8772_t:CDS:1</fullName>
    </submittedName>
</protein>
<evidence type="ECO:0000313" key="1">
    <source>
        <dbReference type="EMBL" id="CAG8550175.1"/>
    </source>
</evidence>
<organism evidence="1 2">
    <name type="scientific">Ambispora gerdemannii</name>
    <dbReference type="NCBI Taxonomy" id="144530"/>
    <lineage>
        <taxon>Eukaryota</taxon>
        <taxon>Fungi</taxon>
        <taxon>Fungi incertae sedis</taxon>
        <taxon>Mucoromycota</taxon>
        <taxon>Glomeromycotina</taxon>
        <taxon>Glomeromycetes</taxon>
        <taxon>Archaeosporales</taxon>
        <taxon>Ambisporaceae</taxon>
        <taxon>Ambispora</taxon>
    </lineage>
</organism>
<dbReference type="AlphaFoldDB" id="A0A9N9AZC4"/>
<comment type="caution">
    <text evidence="1">The sequence shown here is derived from an EMBL/GenBank/DDBJ whole genome shotgun (WGS) entry which is preliminary data.</text>
</comment>
<keyword evidence="2" id="KW-1185">Reference proteome</keyword>
<dbReference type="Proteomes" id="UP000789831">
    <property type="component" value="Unassembled WGS sequence"/>
</dbReference>
<name>A0A9N9AZC4_9GLOM</name>
<dbReference type="EMBL" id="CAJVPL010001061">
    <property type="protein sequence ID" value="CAG8550175.1"/>
    <property type="molecule type" value="Genomic_DNA"/>
</dbReference>
<gene>
    <name evidence="1" type="ORF">AGERDE_LOCUS6626</name>
</gene>